<dbReference type="PANTHER" id="PTHR13954:SF6">
    <property type="entry name" value="NON-SPECIFIC SERINE_THREONINE PROTEIN KINASE"/>
    <property type="match status" value="1"/>
</dbReference>
<dbReference type="GO" id="GO:0004674">
    <property type="term" value="F:protein serine/threonine kinase activity"/>
    <property type="evidence" value="ECO:0007669"/>
    <property type="project" value="InterPro"/>
</dbReference>
<feature type="domain" description="KEN" evidence="5">
    <location>
        <begin position="339"/>
        <end position="466"/>
    </location>
</feature>
<protein>
    <submittedName>
        <fullName evidence="6">Uncharacterized protein</fullName>
    </submittedName>
</protein>
<dbReference type="Pfam" id="PF06479">
    <property type="entry name" value="Ribonuc_2-5A"/>
    <property type="match status" value="1"/>
</dbReference>
<dbReference type="PANTHER" id="PTHR13954">
    <property type="entry name" value="IRE1-RELATED"/>
    <property type="match status" value="1"/>
</dbReference>
<feature type="domain" description="Protein kinase" evidence="4">
    <location>
        <begin position="43"/>
        <end position="336"/>
    </location>
</feature>
<evidence type="ECO:0000256" key="3">
    <source>
        <dbReference type="ARBA" id="ARBA00022840"/>
    </source>
</evidence>
<dbReference type="InterPro" id="IPR038357">
    <property type="entry name" value="KEN_sf"/>
</dbReference>
<dbReference type="PROSITE" id="PS51392">
    <property type="entry name" value="KEN"/>
    <property type="match status" value="1"/>
</dbReference>
<dbReference type="InterPro" id="IPR008271">
    <property type="entry name" value="Ser/Thr_kinase_AS"/>
</dbReference>
<reference evidence="6" key="1">
    <citation type="journal article" date="2023" name="bioRxiv">
        <title>Improved chromosome-level genome assembly for marigold (Tagetes erecta).</title>
        <authorList>
            <person name="Jiang F."/>
            <person name="Yuan L."/>
            <person name="Wang S."/>
            <person name="Wang H."/>
            <person name="Xu D."/>
            <person name="Wang A."/>
            <person name="Fan W."/>
        </authorList>
    </citation>
    <scope>NUCLEOTIDE SEQUENCE</scope>
    <source>
        <strain evidence="6">WSJ</strain>
        <tissue evidence="6">Leaf</tissue>
    </source>
</reference>
<gene>
    <name evidence="6" type="ORF">QVD17_39616</name>
</gene>
<dbReference type="SUPFAM" id="SSF56112">
    <property type="entry name" value="Protein kinase-like (PK-like)"/>
    <property type="match status" value="1"/>
</dbReference>
<dbReference type="PROSITE" id="PS00108">
    <property type="entry name" value="PROTEIN_KINASE_ST"/>
    <property type="match status" value="1"/>
</dbReference>
<dbReference type="Gene3D" id="1.10.510.10">
    <property type="entry name" value="Transferase(Phosphotransferase) domain 1"/>
    <property type="match status" value="2"/>
</dbReference>
<dbReference type="Pfam" id="PF00069">
    <property type="entry name" value="Pkinase"/>
    <property type="match status" value="2"/>
</dbReference>
<evidence type="ECO:0000256" key="2">
    <source>
        <dbReference type="ARBA" id="ARBA00022741"/>
    </source>
</evidence>
<keyword evidence="3" id="KW-0067">ATP-binding</keyword>
<organism evidence="6 7">
    <name type="scientific">Tagetes erecta</name>
    <name type="common">African marigold</name>
    <dbReference type="NCBI Taxonomy" id="13708"/>
    <lineage>
        <taxon>Eukaryota</taxon>
        <taxon>Viridiplantae</taxon>
        <taxon>Streptophyta</taxon>
        <taxon>Embryophyta</taxon>
        <taxon>Tracheophyta</taxon>
        <taxon>Spermatophyta</taxon>
        <taxon>Magnoliopsida</taxon>
        <taxon>eudicotyledons</taxon>
        <taxon>Gunneridae</taxon>
        <taxon>Pentapetalae</taxon>
        <taxon>asterids</taxon>
        <taxon>campanulids</taxon>
        <taxon>Asterales</taxon>
        <taxon>Asteraceae</taxon>
        <taxon>Asteroideae</taxon>
        <taxon>Heliantheae alliance</taxon>
        <taxon>Tageteae</taxon>
        <taxon>Tagetes</taxon>
    </lineage>
</organism>
<dbReference type="InterPro" id="IPR045133">
    <property type="entry name" value="IRE1/2-like"/>
</dbReference>
<comment type="caution">
    <text evidence="6">The sequence shown here is derived from an EMBL/GenBank/DDBJ whole genome shotgun (WGS) entry which is preliminary data.</text>
</comment>
<dbReference type="InterPro" id="IPR011009">
    <property type="entry name" value="Kinase-like_dom_sf"/>
</dbReference>
<dbReference type="GO" id="GO:1990604">
    <property type="term" value="C:IRE1-TRAF2-ASK1 complex"/>
    <property type="evidence" value="ECO:0007669"/>
    <property type="project" value="TreeGrafter"/>
</dbReference>
<dbReference type="SMART" id="SM00580">
    <property type="entry name" value="PUG"/>
    <property type="match status" value="1"/>
</dbReference>
<dbReference type="GO" id="GO:0036498">
    <property type="term" value="P:IRE1-mediated unfolded protein response"/>
    <property type="evidence" value="ECO:0007669"/>
    <property type="project" value="TreeGrafter"/>
</dbReference>
<evidence type="ECO:0000259" key="5">
    <source>
        <dbReference type="PROSITE" id="PS51392"/>
    </source>
</evidence>
<evidence type="ECO:0000313" key="6">
    <source>
        <dbReference type="EMBL" id="KAK1407987.1"/>
    </source>
</evidence>
<dbReference type="Gene3D" id="1.20.1440.180">
    <property type="entry name" value="KEN domain"/>
    <property type="match status" value="1"/>
</dbReference>
<dbReference type="PROSITE" id="PS50011">
    <property type="entry name" value="PROTEIN_KINASE_DOM"/>
    <property type="match status" value="1"/>
</dbReference>
<dbReference type="InterPro" id="IPR010513">
    <property type="entry name" value="KEN_dom"/>
</dbReference>
<keyword evidence="7" id="KW-1185">Reference proteome</keyword>
<proteinExistence type="predicted"/>
<keyword evidence="1" id="KW-0732">Signal</keyword>
<evidence type="ECO:0000259" key="4">
    <source>
        <dbReference type="PROSITE" id="PS50011"/>
    </source>
</evidence>
<dbReference type="GO" id="GO:0051082">
    <property type="term" value="F:unfolded protein binding"/>
    <property type="evidence" value="ECO:0007669"/>
    <property type="project" value="TreeGrafter"/>
</dbReference>
<dbReference type="InterPro" id="IPR000719">
    <property type="entry name" value="Prot_kinase_dom"/>
</dbReference>
<dbReference type="SMART" id="SM00220">
    <property type="entry name" value="S_TKc"/>
    <property type="match status" value="1"/>
</dbReference>
<evidence type="ECO:0000256" key="1">
    <source>
        <dbReference type="ARBA" id="ARBA00022729"/>
    </source>
</evidence>
<dbReference type="GO" id="GO:0004521">
    <property type="term" value="F:RNA endonuclease activity"/>
    <property type="evidence" value="ECO:0007669"/>
    <property type="project" value="InterPro"/>
</dbReference>
<dbReference type="AlphaFoldDB" id="A0AAD8NGD9"/>
<dbReference type="GO" id="GO:0006397">
    <property type="term" value="P:mRNA processing"/>
    <property type="evidence" value="ECO:0007669"/>
    <property type="project" value="InterPro"/>
</dbReference>
<name>A0AAD8NGD9_TARER</name>
<dbReference type="GO" id="GO:0005524">
    <property type="term" value="F:ATP binding"/>
    <property type="evidence" value="ECO:0007669"/>
    <property type="project" value="UniProtKB-KW"/>
</dbReference>
<keyword evidence="2" id="KW-0547">Nucleotide-binding</keyword>
<dbReference type="EMBL" id="JAUHHV010000011">
    <property type="protein sequence ID" value="KAK1407987.1"/>
    <property type="molecule type" value="Genomic_DNA"/>
</dbReference>
<accession>A0AAD8NGD9</accession>
<dbReference type="Proteomes" id="UP001229421">
    <property type="component" value="Unassembled WGS sequence"/>
</dbReference>
<evidence type="ECO:0000313" key="7">
    <source>
        <dbReference type="Proteomes" id="UP001229421"/>
    </source>
</evidence>
<sequence>MEEGGDVGLTERYNPHVFRLPVDIDQVTNQIRMDGRWDISSALVLRQQIAQGNNGTLVYEGTYRNRPAAVKRLVKGLHNDSLEIKILTDSNNHQNVIPLYGKEEDGNFIYLVLELCDFSLSDLVKTKKHPELWSSSTVFPTTDLLVLMRDIVAGLVHLHFLGFIHTDLKPSNVLMAGLSPKLSGFGSCRLFHEAELLSGHDHDTDFSGWELREMPFANVEFLETETSGWEMRDLLCWDSMSFFNLGYGGWRAPEFLSDGLQTPAMDVFALGCILFFCLTEGSHPFGGRDVYVIMNQKQNLLSKRLIPEAENLFTQVLNRNYRKRPKASKVLHHPLFWLPATRLSFLSDAGYWVETEHKKASSVLGALKNKSYYLRWDLEMDRPFISQMAQCMKYKVNMVGDLLRIISHTMNYYQELPTDVQDVLGKIPEGVDLYFRKRFPALLMDVYDVMYDRCKHEEWFRKYKKMV</sequence>